<protein>
    <submittedName>
        <fullName evidence="5">ArsR family transcriptional regulator</fullName>
    </submittedName>
</protein>
<reference evidence="5" key="1">
    <citation type="journal article" date="2020" name="mSystems">
        <title>Genome- and Community-Level Interaction Insights into Carbon Utilization and Element Cycling Functions of Hydrothermarchaeota in Hydrothermal Sediment.</title>
        <authorList>
            <person name="Zhou Z."/>
            <person name="Liu Y."/>
            <person name="Xu W."/>
            <person name="Pan J."/>
            <person name="Luo Z.H."/>
            <person name="Li M."/>
        </authorList>
    </citation>
    <scope>NUCLEOTIDE SEQUENCE [LARGE SCALE GENOMIC DNA]</scope>
    <source>
        <strain evidence="5">SpSt-102</strain>
    </source>
</reference>
<sequence>MQMEEKLSKIFKALAHPIRIKIVEKLFEGEKCVCELSEFVEHSQPNLSQHLKILKEAGIVEHRKIGQNIHYKIKNDIVKNILSSAKNFILEIYKTERM</sequence>
<dbReference type="InterPro" id="IPR051081">
    <property type="entry name" value="HTH_MetalResp_TranReg"/>
</dbReference>
<dbReference type="InterPro" id="IPR036388">
    <property type="entry name" value="WH-like_DNA-bd_sf"/>
</dbReference>
<dbReference type="SMART" id="SM00418">
    <property type="entry name" value="HTH_ARSR"/>
    <property type="match status" value="1"/>
</dbReference>
<dbReference type="PRINTS" id="PR00778">
    <property type="entry name" value="HTHARSR"/>
</dbReference>
<keyword evidence="1" id="KW-0805">Transcription regulation</keyword>
<name>A0A7C5V5K6_9FIRM</name>
<keyword evidence="2" id="KW-0238">DNA-binding</keyword>
<dbReference type="CDD" id="cd00090">
    <property type="entry name" value="HTH_ARSR"/>
    <property type="match status" value="1"/>
</dbReference>
<proteinExistence type="predicted"/>
<dbReference type="Pfam" id="PF01022">
    <property type="entry name" value="HTH_5"/>
    <property type="match status" value="1"/>
</dbReference>
<dbReference type="PANTHER" id="PTHR33154:SF18">
    <property type="entry name" value="ARSENICAL RESISTANCE OPERON REPRESSOR"/>
    <property type="match status" value="1"/>
</dbReference>
<organism evidence="5">
    <name type="scientific">Caldicellulosiruptor owensensis</name>
    <dbReference type="NCBI Taxonomy" id="55205"/>
    <lineage>
        <taxon>Bacteria</taxon>
        <taxon>Bacillati</taxon>
        <taxon>Bacillota</taxon>
        <taxon>Bacillota incertae sedis</taxon>
        <taxon>Caldicellulosiruptorales</taxon>
        <taxon>Caldicellulosiruptoraceae</taxon>
        <taxon>Caldicellulosiruptor</taxon>
    </lineage>
</organism>
<dbReference type="SUPFAM" id="SSF46785">
    <property type="entry name" value="Winged helix' DNA-binding domain"/>
    <property type="match status" value="1"/>
</dbReference>
<evidence type="ECO:0000256" key="2">
    <source>
        <dbReference type="ARBA" id="ARBA00023125"/>
    </source>
</evidence>
<dbReference type="InterPro" id="IPR011991">
    <property type="entry name" value="ArsR-like_HTH"/>
</dbReference>
<dbReference type="InterPro" id="IPR001845">
    <property type="entry name" value="HTH_ArsR_DNA-bd_dom"/>
</dbReference>
<gene>
    <name evidence="5" type="ORF">ENL71_10985</name>
</gene>
<dbReference type="PANTHER" id="PTHR33154">
    <property type="entry name" value="TRANSCRIPTIONAL REGULATOR, ARSR FAMILY"/>
    <property type="match status" value="1"/>
</dbReference>
<comment type="caution">
    <text evidence="5">The sequence shown here is derived from an EMBL/GenBank/DDBJ whole genome shotgun (WGS) entry which is preliminary data.</text>
</comment>
<dbReference type="GO" id="GO:0003677">
    <property type="term" value="F:DNA binding"/>
    <property type="evidence" value="ECO:0007669"/>
    <property type="project" value="UniProtKB-KW"/>
</dbReference>
<dbReference type="AlphaFoldDB" id="A0A7C5V5K6"/>
<dbReference type="EMBL" id="DRUZ01000128">
    <property type="protein sequence ID" value="HHS02963.1"/>
    <property type="molecule type" value="Genomic_DNA"/>
</dbReference>
<dbReference type="NCBIfam" id="NF033788">
    <property type="entry name" value="HTH_metalloreg"/>
    <property type="match status" value="1"/>
</dbReference>
<dbReference type="GO" id="GO:0003700">
    <property type="term" value="F:DNA-binding transcription factor activity"/>
    <property type="evidence" value="ECO:0007669"/>
    <property type="project" value="InterPro"/>
</dbReference>
<evidence type="ECO:0000256" key="3">
    <source>
        <dbReference type="ARBA" id="ARBA00023163"/>
    </source>
</evidence>
<evidence type="ECO:0000259" key="4">
    <source>
        <dbReference type="PROSITE" id="PS50987"/>
    </source>
</evidence>
<feature type="domain" description="HTH arsR-type" evidence="4">
    <location>
        <begin position="1"/>
        <end position="93"/>
    </location>
</feature>
<evidence type="ECO:0000313" key="5">
    <source>
        <dbReference type="EMBL" id="HHS02963.1"/>
    </source>
</evidence>
<evidence type="ECO:0000256" key="1">
    <source>
        <dbReference type="ARBA" id="ARBA00023015"/>
    </source>
</evidence>
<accession>A0A7C5V5K6</accession>
<dbReference type="Gene3D" id="1.10.10.10">
    <property type="entry name" value="Winged helix-like DNA-binding domain superfamily/Winged helix DNA-binding domain"/>
    <property type="match status" value="1"/>
</dbReference>
<keyword evidence="3" id="KW-0804">Transcription</keyword>
<dbReference type="InterPro" id="IPR036390">
    <property type="entry name" value="WH_DNA-bd_sf"/>
</dbReference>
<dbReference type="PROSITE" id="PS50987">
    <property type="entry name" value="HTH_ARSR_2"/>
    <property type="match status" value="1"/>
</dbReference>